<reference evidence="2" key="1">
    <citation type="journal article" date="2020" name="Stud. Mycol.">
        <title>101 Dothideomycetes genomes: a test case for predicting lifestyles and emergence of pathogens.</title>
        <authorList>
            <person name="Haridas S."/>
            <person name="Albert R."/>
            <person name="Binder M."/>
            <person name="Bloem J."/>
            <person name="Labutti K."/>
            <person name="Salamov A."/>
            <person name="Andreopoulos B."/>
            <person name="Baker S."/>
            <person name="Barry K."/>
            <person name="Bills G."/>
            <person name="Bluhm B."/>
            <person name="Cannon C."/>
            <person name="Castanera R."/>
            <person name="Culley D."/>
            <person name="Daum C."/>
            <person name="Ezra D."/>
            <person name="Gonzalez J."/>
            <person name="Henrissat B."/>
            <person name="Kuo A."/>
            <person name="Liang C."/>
            <person name="Lipzen A."/>
            <person name="Lutzoni F."/>
            <person name="Magnuson J."/>
            <person name="Mondo S."/>
            <person name="Nolan M."/>
            <person name="Ohm R."/>
            <person name="Pangilinan J."/>
            <person name="Park H.-J."/>
            <person name="Ramirez L."/>
            <person name="Alfaro M."/>
            <person name="Sun H."/>
            <person name="Tritt A."/>
            <person name="Yoshinaga Y."/>
            <person name="Zwiers L.-H."/>
            <person name="Turgeon B."/>
            <person name="Goodwin S."/>
            <person name="Spatafora J."/>
            <person name="Crous P."/>
            <person name="Grigoriev I."/>
        </authorList>
    </citation>
    <scope>NUCLEOTIDE SEQUENCE</scope>
    <source>
        <strain evidence="2">CBS 107.79</strain>
    </source>
</reference>
<name>A0A6A5VHG6_9PLEO</name>
<gene>
    <name evidence="2" type="ORF">BU23DRAFT_318059</name>
</gene>
<feature type="compositionally biased region" description="Basic and acidic residues" evidence="1">
    <location>
        <begin position="178"/>
        <end position="188"/>
    </location>
</feature>
<evidence type="ECO:0000256" key="1">
    <source>
        <dbReference type="SAM" id="MobiDB-lite"/>
    </source>
</evidence>
<feature type="compositionally biased region" description="Acidic residues" evidence="1">
    <location>
        <begin position="144"/>
        <end position="177"/>
    </location>
</feature>
<accession>A0A6A5VHG6</accession>
<feature type="compositionally biased region" description="Basic and acidic residues" evidence="1">
    <location>
        <begin position="111"/>
        <end position="124"/>
    </location>
</feature>
<feature type="compositionally biased region" description="Acidic residues" evidence="1">
    <location>
        <begin position="76"/>
        <end position="91"/>
    </location>
</feature>
<protein>
    <submittedName>
        <fullName evidence="2">Uncharacterized protein</fullName>
    </submittedName>
</protein>
<dbReference type="EMBL" id="ML976664">
    <property type="protein sequence ID" value="KAF1977023.1"/>
    <property type="molecule type" value="Genomic_DNA"/>
</dbReference>
<evidence type="ECO:0000313" key="3">
    <source>
        <dbReference type="Proteomes" id="UP000800036"/>
    </source>
</evidence>
<organism evidence="2 3">
    <name type="scientific">Bimuria novae-zelandiae CBS 107.79</name>
    <dbReference type="NCBI Taxonomy" id="1447943"/>
    <lineage>
        <taxon>Eukaryota</taxon>
        <taxon>Fungi</taxon>
        <taxon>Dikarya</taxon>
        <taxon>Ascomycota</taxon>
        <taxon>Pezizomycotina</taxon>
        <taxon>Dothideomycetes</taxon>
        <taxon>Pleosporomycetidae</taxon>
        <taxon>Pleosporales</taxon>
        <taxon>Massarineae</taxon>
        <taxon>Didymosphaeriaceae</taxon>
        <taxon>Bimuria</taxon>
    </lineage>
</organism>
<feature type="region of interest" description="Disordered" evidence="1">
    <location>
        <begin position="1"/>
        <end position="326"/>
    </location>
</feature>
<sequence length="385" mass="41639">MTRKPFLIKLARVKASQQADPAPSSPQESDDSSYTETSSSSDDGHSSEEDDWDIGFFEEAQQGETDTNGADALEYGGDDDNEEEGENEIEETGGPAAEGGVVFSPGTVEIWRLDNERRTVEMKRVSGVNKGNKAKDVTFSDVEEKGDEGDGEVQPEIEEDGDAEPEDEEEDKEEEDKNGEPELSDKHEKKGKISPNQQKQRLVANKAINAPTATRKGDRKGKGTERYSPTSGVGSKPPVQAAEESTQVPKTAARGTKGAKSQGRSFPNLRGKEPVNPLAGTTWEAEAKKEAKKKGDDAKAPIVVDSNDESEHDDGEGARPVATSAPINERQLAERVDAMLTNTIEWMHAGAVMVEQLEETQATIVRVLKRAATSGGNRARKKGKC</sequence>
<dbReference type="Proteomes" id="UP000800036">
    <property type="component" value="Unassembled WGS sequence"/>
</dbReference>
<keyword evidence="3" id="KW-1185">Reference proteome</keyword>
<proteinExistence type="predicted"/>
<feature type="compositionally biased region" description="Basic and acidic residues" evidence="1">
    <location>
        <begin position="285"/>
        <end position="299"/>
    </location>
</feature>
<evidence type="ECO:0000313" key="2">
    <source>
        <dbReference type="EMBL" id="KAF1977023.1"/>
    </source>
</evidence>
<dbReference type="AlphaFoldDB" id="A0A6A5VHG6"/>